<proteinExistence type="predicted"/>
<feature type="chain" id="PRO_5019419213" description="DUF5018 domain-containing protein" evidence="1">
    <location>
        <begin position="26"/>
        <end position="466"/>
    </location>
</feature>
<protein>
    <recommendedName>
        <fullName evidence="6">DUF5018 domain-containing protein</fullName>
    </recommendedName>
</protein>
<dbReference type="AlphaFoldDB" id="A0A412YL72"/>
<dbReference type="Pfam" id="PF19755">
    <property type="entry name" value="DUF6242"/>
    <property type="match status" value="1"/>
</dbReference>
<name>A0A412YL72_9BACE</name>
<dbReference type="RefSeq" id="WP_022394312.1">
    <property type="nucleotide sequence ID" value="NZ_QRZF01000001.1"/>
</dbReference>
<feature type="domain" description="DUF6242" evidence="2">
    <location>
        <begin position="44"/>
        <end position="131"/>
    </location>
</feature>
<feature type="domain" description="DUF6242" evidence="3">
    <location>
        <begin position="137"/>
        <end position="466"/>
    </location>
</feature>
<gene>
    <name evidence="4" type="ORF">DWW10_00870</name>
</gene>
<dbReference type="Pfam" id="PF25852">
    <property type="entry name" value="DUF6242_C"/>
    <property type="match status" value="1"/>
</dbReference>
<organism evidence="4 5">
    <name type="scientific">Bacteroides intestinalis</name>
    <dbReference type="NCBI Taxonomy" id="329854"/>
    <lineage>
        <taxon>Bacteria</taxon>
        <taxon>Pseudomonadati</taxon>
        <taxon>Bacteroidota</taxon>
        <taxon>Bacteroidia</taxon>
        <taxon>Bacteroidales</taxon>
        <taxon>Bacteroidaceae</taxon>
        <taxon>Bacteroides</taxon>
    </lineage>
</organism>
<feature type="signal peptide" evidence="1">
    <location>
        <begin position="1"/>
        <end position="25"/>
    </location>
</feature>
<evidence type="ECO:0000256" key="1">
    <source>
        <dbReference type="SAM" id="SignalP"/>
    </source>
</evidence>
<dbReference type="PROSITE" id="PS51257">
    <property type="entry name" value="PROKAR_LIPOPROTEIN"/>
    <property type="match status" value="1"/>
</dbReference>
<evidence type="ECO:0000259" key="2">
    <source>
        <dbReference type="Pfam" id="PF19755"/>
    </source>
</evidence>
<comment type="caution">
    <text evidence="4">The sequence shown here is derived from an EMBL/GenBank/DDBJ whole genome shotgun (WGS) entry which is preliminary data.</text>
</comment>
<evidence type="ECO:0000313" key="5">
    <source>
        <dbReference type="Proteomes" id="UP000283850"/>
    </source>
</evidence>
<accession>A0A412YL72</accession>
<keyword evidence="1" id="KW-0732">Signal</keyword>
<dbReference type="EMBL" id="QRZF01000001">
    <property type="protein sequence ID" value="RGV58217.1"/>
    <property type="molecule type" value="Genomic_DNA"/>
</dbReference>
<dbReference type="InterPro" id="IPR058667">
    <property type="entry name" value="DUF6242_C"/>
</dbReference>
<evidence type="ECO:0000313" key="4">
    <source>
        <dbReference type="EMBL" id="RGV58217.1"/>
    </source>
</evidence>
<dbReference type="Proteomes" id="UP000283850">
    <property type="component" value="Unassembled WGS sequence"/>
</dbReference>
<dbReference type="InterPro" id="IPR046209">
    <property type="entry name" value="DUF6242_N"/>
</dbReference>
<evidence type="ECO:0008006" key="6">
    <source>
        <dbReference type="Google" id="ProtNLM"/>
    </source>
</evidence>
<sequence length="466" mass="51896">MRIKFLSVIMSFLLMSIAISSCLNSDDNYEYSSDATIRAFGLDTIKKGIYYKFTIDQLKREIYNVDSLPVGSDTIIDRILIDTLNVTGWVTSGLQDTLFNNLTDSVDLREPITLKVHAADGVTTREYKITVNVHKQDPDSLIWREASSLPTSPAANKQKSVILKNDAEEENLFVYTSTTSAYRSSLGNPAHLSWNPIGVTGMPANTDLGSIVSFKNQLFVATPSGEVFCSDNGNVWVNAGIQEVKENKEVQSMQMSTLVATLEADALTGISEETLIGILLDGGQKYFCISTDGKNWTRSKETVSNDFPVKDIYATVFTNASGIKQTVVVGKTETSAKAVVPWFTMDGLTWADMSTPSDFYCPAMENPAIMYYGGLFHMMGGKFETIYSSRVGIAWNESADKFKYAMKKTVTPGEDEDDEEEVTYESLFKDKGDYSLTIDKNHYIWIVWNDGSVWRGRLNKLGFKIQ</sequence>
<reference evidence="4 5" key="1">
    <citation type="submission" date="2018-08" db="EMBL/GenBank/DDBJ databases">
        <title>A genome reference for cultivated species of the human gut microbiota.</title>
        <authorList>
            <person name="Zou Y."/>
            <person name="Xue W."/>
            <person name="Luo G."/>
        </authorList>
    </citation>
    <scope>NUCLEOTIDE SEQUENCE [LARGE SCALE GENOMIC DNA]</scope>
    <source>
        <strain evidence="4 5">AF14-32</strain>
    </source>
</reference>
<evidence type="ECO:0000259" key="3">
    <source>
        <dbReference type="Pfam" id="PF25852"/>
    </source>
</evidence>